<dbReference type="Proteomes" id="UP000238350">
    <property type="component" value="Unassembled WGS sequence"/>
</dbReference>
<dbReference type="Pfam" id="PF09341">
    <property type="entry name" value="Pcc1"/>
    <property type="match status" value="1"/>
</dbReference>
<dbReference type="FunFam" id="3.30.310.50:FF:000005">
    <property type="entry name" value="L antigen family member 3"/>
    <property type="match status" value="1"/>
</dbReference>
<dbReference type="PANTHER" id="PTHR31283:SF5">
    <property type="entry name" value="EKC_KEOPS COMPLEX SUBUNIT LAGE3"/>
    <property type="match status" value="1"/>
</dbReference>
<sequence length="80" mass="9057">MDQSLVVEIPFETSEQAKAVYNAIFPDSELKPDEITRKTTQEDRKLVVEFRAKSERSLRVGVNSFMDTLALSVECVDSFA</sequence>
<evidence type="ECO:0000256" key="4">
    <source>
        <dbReference type="ARBA" id="ARBA00022490"/>
    </source>
</evidence>
<reference evidence="7 8" key="1">
    <citation type="submission" date="2017-04" db="EMBL/GenBank/DDBJ databases">
        <title>Genome sequencing of [Candida] sorbophila.</title>
        <authorList>
            <person name="Ahn J.O."/>
        </authorList>
    </citation>
    <scope>NUCLEOTIDE SEQUENCE [LARGE SCALE GENOMIC DNA]</scope>
    <source>
        <strain evidence="7 8">DS02</strain>
    </source>
</reference>
<evidence type="ECO:0000256" key="5">
    <source>
        <dbReference type="ARBA" id="ARBA00022694"/>
    </source>
</evidence>
<dbReference type="GO" id="GO:0008033">
    <property type="term" value="P:tRNA processing"/>
    <property type="evidence" value="ECO:0007669"/>
    <property type="project" value="UniProtKB-KW"/>
</dbReference>
<dbReference type="RefSeq" id="XP_024663423.1">
    <property type="nucleotide sequence ID" value="XM_024807655.1"/>
</dbReference>
<dbReference type="PANTHER" id="PTHR31283">
    <property type="entry name" value="EKC/KEOPS COMPLEX SUBUNIT PCC1 FAMILY MEMBER"/>
    <property type="match status" value="1"/>
</dbReference>
<dbReference type="GO" id="GO:0005634">
    <property type="term" value="C:nucleus"/>
    <property type="evidence" value="ECO:0007669"/>
    <property type="project" value="UniProtKB-SubCell"/>
</dbReference>
<keyword evidence="6" id="KW-0539">Nucleus</keyword>
<name>A0A2T0FET7_9ASCO</name>
<keyword evidence="4" id="KW-0963">Cytoplasm</keyword>
<evidence type="ECO:0000256" key="2">
    <source>
        <dbReference type="ARBA" id="ARBA00004496"/>
    </source>
</evidence>
<gene>
    <name evidence="7" type="ORF">B9G98_01097</name>
</gene>
<comment type="caution">
    <text evidence="7">The sequence shown here is derived from an EMBL/GenBank/DDBJ whole genome shotgun (WGS) entry which is preliminary data.</text>
</comment>
<protein>
    <submittedName>
        <fullName evidence="7">EKC/KEOPS complex subunit PCC1</fullName>
    </submittedName>
</protein>
<evidence type="ECO:0000313" key="8">
    <source>
        <dbReference type="Proteomes" id="UP000238350"/>
    </source>
</evidence>
<accession>A0A2T0FET7</accession>
<organism evidence="7 8">
    <name type="scientific">Wickerhamiella sorbophila</name>
    <dbReference type="NCBI Taxonomy" id="45607"/>
    <lineage>
        <taxon>Eukaryota</taxon>
        <taxon>Fungi</taxon>
        <taxon>Dikarya</taxon>
        <taxon>Ascomycota</taxon>
        <taxon>Saccharomycotina</taxon>
        <taxon>Dipodascomycetes</taxon>
        <taxon>Dipodascales</taxon>
        <taxon>Trichomonascaceae</taxon>
        <taxon>Wickerhamiella</taxon>
    </lineage>
</organism>
<comment type="subcellular location">
    <subcellularLocation>
        <location evidence="2">Cytoplasm</location>
    </subcellularLocation>
    <subcellularLocation>
        <location evidence="1">Nucleus</location>
    </subcellularLocation>
</comment>
<dbReference type="GO" id="GO:0005737">
    <property type="term" value="C:cytoplasm"/>
    <property type="evidence" value="ECO:0007669"/>
    <property type="project" value="UniProtKB-SubCell"/>
</dbReference>
<dbReference type="NCBIfam" id="NF011470">
    <property type="entry name" value="PRK14887.1"/>
    <property type="match status" value="1"/>
</dbReference>
<dbReference type="InterPro" id="IPR015419">
    <property type="entry name" value="CTAG/Pcc1"/>
</dbReference>
<dbReference type="GeneID" id="36514846"/>
<dbReference type="STRING" id="45607.A0A2T0FET7"/>
<dbReference type="GO" id="GO:0000408">
    <property type="term" value="C:EKC/KEOPS complex"/>
    <property type="evidence" value="ECO:0007669"/>
    <property type="project" value="TreeGrafter"/>
</dbReference>
<dbReference type="EMBL" id="NDIQ01000001">
    <property type="protein sequence ID" value="PRT53477.1"/>
    <property type="molecule type" value="Genomic_DNA"/>
</dbReference>
<dbReference type="OrthoDB" id="10025739at2759"/>
<dbReference type="GO" id="GO:0070525">
    <property type="term" value="P:tRNA threonylcarbamoyladenosine metabolic process"/>
    <property type="evidence" value="ECO:0007669"/>
    <property type="project" value="TreeGrafter"/>
</dbReference>
<evidence type="ECO:0000313" key="7">
    <source>
        <dbReference type="EMBL" id="PRT53477.1"/>
    </source>
</evidence>
<keyword evidence="5" id="KW-0819">tRNA processing</keyword>
<proteinExistence type="inferred from homology"/>
<evidence type="ECO:0000256" key="1">
    <source>
        <dbReference type="ARBA" id="ARBA00004123"/>
    </source>
</evidence>
<evidence type="ECO:0000256" key="6">
    <source>
        <dbReference type="ARBA" id="ARBA00023242"/>
    </source>
</evidence>
<dbReference type="AlphaFoldDB" id="A0A2T0FET7"/>
<keyword evidence="8" id="KW-1185">Reference proteome</keyword>
<dbReference type="Gene3D" id="3.30.310.50">
    <property type="entry name" value="Alpha-D-phosphohexomutase, C-terminal domain"/>
    <property type="match status" value="1"/>
</dbReference>
<evidence type="ECO:0000256" key="3">
    <source>
        <dbReference type="ARBA" id="ARBA00007073"/>
    </source>
</evidence>
<comment type="similarity">
    <text evidence="3">Belongs to the CTAG/PCC1 family.</text>
</comment>